<gene>
    <name evidence="1" type="ORF">EKO27_g2163</name>
</gene>
<dbReference type="Proteomes" id="UP000286045">
    <property type="component" value="Unassembled WGS sequence"/>
</dbReference>
<proteinExistence type="predicted"/>
<accession>A0A439DEX5</accession>
<evidence type="ECO:0000313" key="2">
    <source>
        <dbReference type="Proteomes" id="UP000286045"/>
    </source>
</evidence>
<organism evidence="1 2">
    <name type="scientific">Xylaria grammica</name>
    <dbReference type="NCBI Taxonomy" id="363999"/>
    <lineage>
        <taxon>Eukaryota</taxon>
        <taxon>Fungi</taxon>
        <taxon>Dikarya</taxon>
        <taxon>Ascomycota</taxon>
        <taxon>Pezizomycotina</taxon>
        <taxon>Sordariomycetes</taxon>
        <taxon>Xylariomycetidae</taxon>
        <taxon>Xylariales</taxon>
        <taxon>Xylariaceae</taxon>
        <taxon>Xylaria</taxon>
    </lineage>
</organism>
<reference evidence="1 2" key="1">
    <citation type="submission" date="2018-12" db="EMBL/GenBank/DDBJ databases">
        <title>Draft genome sequence of Xylaria grammica IHI A82.</title>
        <authorList>
            <person name="Buettner E."/>
            <person name="Kellner H."/>
        </authorList>
    </citation>
    <scope>NUCLEOTIDE SEQUENCE [LARGE SCALE GENOMIC DNA]</scope>
    <source>
        <strain evidence="1 2">IHI A82</strain>
    </source>
</reference>
<keyword evidence="2" id="KW-1185">Reference proteome</keyword>
<protein>
    <submittedName>
        <fullName evidence="1">Uncharacterized protein</fullName>
    </submittedName>
</protein>
<name>A0A439DEX5_9PEZI</name>
<evidence type="ECO:0000313" key="1">
    <source>
        <dbReference type="EMBL" id="RWA12952.1"/>
    </source>
</evidence>
<dbReference type="EMBL" id="RYZI01000038">
    <property type="protein sequence ID" value="RWA12952.1"/>
    <property type="molecule type" value="Genomic_DNA"/>
</dbReference>
<comment type="caution">
    <text evidence="1">The sequence shown here is derived from an EMBL/GenBank/DDBJ whole genome shotgun (WGS) entry which is preliminary data.</text>
</comment>
<sequence length="439" mass="48991">MTFHSATICLDVAIDHRIRRLCKPTLQPQRLPEPSEHLSILQQHGARLGRKTDEIRITSQLAGPATTGGVIQDCETLGALEQLFKVASCGTLNLEQHVSLVDLLPFTPQRVETVLPQALQDGFEASRLTICAKRPDVVLCAGRIWLPNDDKGSAIGRESQEEFDIKGGLQKLEASGVGQLDIYDAVGLQGSGKELVLMSRVNGFHPSYAINYLPEHTNLRQLLLLNVAKTCGLYRGDWQEVRWMDTLRAECFDLTNKLKHEKTVLANLRQRDNALERTIRGRSRTIPDYTRIYTTFQKGFLSSINKIEKSHSRPTEDIYDSLLKSGLSYRCNDASVVLRKIHELLSAGWPETNNAVNLECITVIGVDTRKTAEIFATKALQVENLRLREILEAGMTNVSACFTDLGPGLGFNIEMLADVFLQMALALEHLLGDLLEVKY</sequence>
<dbReference type="AlphaFoldDB" id="A0A439DEX5"/>